<feature type="signal peptide" evidence="1">
    <location>
        <begin position="1"/>
        <end position="25"/>
    </location>
</feature>
<dbReference type="RefSeq" id="WP_174718840.1">
    <property type="nucleotide sequence ID" value="NZ_LFJC01000003.1"/>
</dbReference>
<dbReference type="AlphaFoldDB" id="A0A2M6U917"/>
<organism evidence="2 3">
    <name type="scientific">Bradyrhizobium nitroreducens</name>
    <dbReference type="NCBI Taxonomy" id="709803"/>
    <lineage>
        <taxon>Bacteria</taxon>
        <taxon>Pseudomonadati</taxon>
        <taxon>Pseudomonadota</taxon>
        <taxon>Alphaproteobacteria</taxon>
        <taxon>Hyphomicrobiales</taxon>
        <taxon>Nitrobacteraceae</taxon>
        <taxon>Bradyrhizobium</taxon>
    </lineage>
</organism>
<reference evidence="2 3" key="1">
    <citation type="submission" date="2015-06" db="EMBL/GenBank/DDBJ databases">
        <title>Comparative genome analysis of nirS-carrying Bradyrhizobium sp. strains.</title>
        <authorList>
            <person name="Ishii S."/>
            <person name="Jang J."/>
            <person name="Nishizawa T."/>
            <person name="Senoo K."/>
        </authorList>
    </citation>
    <scope>NUCLEOTIDE SEQUENCE [LARGE SCALE GENOMIC DNA]</scope>
    <source>
        <strain evidence="2 3">TSA1</strain>
    </source>
</reference>
<protein>
    <submittedName>
        <fullName evidence="2">Uncharacterized protein</fullName>
    </submittedName>
</protein>
<keyword evidence="3" id="KW-1185">Reference proteome</keyword>
<name>A0A2M6U917_9BRAD</name>
<proteinExistence type="predicted"/>
<feature type="chain" id="PRO_5014895583" evidence="1">
    <location>
        <begin position="26"/>
        <end position="107"/>
    </location>
</feature>
<evidence type="ECO:0000313" key="3">
    <source>
        <dbReference type="Proteomes" id="UP000228930"/>
    </source>
</evidence>
<comment type="caution">
    <text evidence="2">The sequence shown here is derived from an EMBL/GenBank/DDBJ whole genome shotgun (WGS) entry which is preliminary data.</text>
</comment>
<gene>
    <name evidence="2" type="ORF">TSA1_09715</name>
</gene>
<evidence type="ECO:0000256" key="1">
    <source>
        <dbReference type="SAM" id="SignalP"/>
    </source>
</evidence>
<dbReference type="Proteomes" id="UP000228930">
    <property type="component" value="Unassembled WGS sequence"/>
</dbReference>
<keyword evidence="1" id="KW-0732">Signal</keyword>
<accession>A0A2M6U917</accession>
<dbReference type="EMBL" id="LFJC01000003">
    <property type="protein sequence ID" value="PIT01001.1"/>
    <property type="molecule type" value="Genomic_DNA"/>
</dbReference>
<sequence>MKKQALIGAAALIAMTSLSPTRAHAGDGAIAAGIIGGLAVGALAGSAIANSHRAPAYVYDDEPVYQPRGRRVYRYYEAPYYSGHGYDSGYGYSSGYRDGYNDAASDW</sequence>
<evidence type="ECO:0000313" key="2">
    <source>
        <dbReference type="EMBL" id="PIT01001.1"/>
    </source>
</evidence>